<evidence type="ECO:0008006" key="4">
    <source>
        <dbReference type="Google" id="ProtNLM"/>
    </source>
</evidence>
<protein>
    <recommendedName>
        <fullName evidence="4">DUF1496 domain-containing protein</fullName>
    </recommendedName>
</protein>
<feature type="signal peptide" evidence="1">
    <location>
        <begin position="1"/>
        <end position="17"/>
    </location>
</feature>
<name>A0A8D5AKR7_9GAMM</name>
<evidence type="ECO:0000313" key="3">
    <source>
        <dbReference type="Proteomes" id="UP000824988"/>
    </source>
</evidence>
<dbReference type="Proteomes" id="UP000824988">
    <property type="component" value="Chromosome"/>
</dbReference>
<organism evidence="2 3">
    <name type="scientific">Methylogaea oryzae</name>
    <dbReference type="NCBI Taxonomy" id="1295382"/>
    <lineage>
        <taxon>Bacteria</taxon>
        <taxon>Pseudomonadati</taxon>
        <taxon>Pseudomonadota</taxon>
        <taxon>Gammaproteobacteria</taxon>
        <taxon>Methylococcales</taxon>
        <taxon>Methylococcaceae</taxon>
        <taxon>Methylogaea</taxon>
    </lineage>
</organism>
<reference evidence="2" key="1">
    <citation type="submission" date="2019-06" db="EMBL/GenBank/DDBJ databases">
        <title>Complete genome sequence of Methylogaea oryzae strain JCM16910.</title>
        <authorList>
            <person name="Asakawa S."/>
        </authorList>
    </citation>
    <scope>NUCLEOTIDE SEQUENCE</scope>
    <source>
        <strain evidence="2">E10</strain>
    </source>
</reference>
<sequence length="78" mass="8587">MKTLLVLSLLFAAAVHAASAPWYLWQSKVDGSTFCAQKSPGPGWVKLKGPFYNAGCELKEPPANLLWPKGKPERIDLF</sequence>
<keyword evidence="3" id="KW-1185">Reference proteome</keyword>
<accession>A0A8D5AKR7</accession>
<dbReference type="EMBL" id="AP019782">
    <property type="protein sequence ID" value="BBL72089.1"/>
    <property type="molecule type" value="Genomic_DNA"/>
</dbReference>
<evidence type="ECO:0000313" key="2">
    <source>
        <dbReference type="EMBL" id="BBL72089.1"/>
    </source>
</evidence>
<dbReference type="RefSeq" id="WP_054775085.1">
    <property type="nucleotide sequence ID" value="NZ_AP019782.1"/>
</dbReference>
<evidence type="ECO:0000256" key="1">
    <source>
        <dbReference type="SAM" id="SignalP"/>
    </source>
</evidence>
<proteinExistence type="predicted"/>
<dbReference type="KEGG" id="moz:MoryE10_26950"/>
<feature type="chain" id="PRO_5034347903" description="DUF1496 domain-containing protein" evidence="1">
    <location>
        <begin position="18"/>
        <end position="78"/>
    </location>
</feature>
<gene>
    <name evidence="2" type="ORF">MoryE10_26950</name>
</gene>
<keyword evidence="1" id="KW-0732">Signal</keyword>
<dbReference type="AlphaFoldDB" id="A0A8D5AKR7"/>